<organism evidence="1 2">
    <name type="scientific">Estrella lausannensis</name>
    <dbReference type="NCBI Taxonomy" id="483423"/>
    <lineage>
        <taxon>Bacteria</taxon>
        <taxon>Pseudomonadati</taxon>
        <taxon>Chlamydiota</taxon>
        <taxon>Chlamydiia</taxon>
        <taxon>Parachlamydiales</taxon>
        <taxon>Candidatus Criblamydiaceae</taxon>
        <taxon>Estrella</taxon>
    </lineage>
</organism>
<reference evidence="2" key="1">
    <citation type="submission" date="2015-06" db="EMBL/GenBank/DDBJ databases">
        <authorList>
            <person name="Bertelli C."/>
        </authorList>
    </citation>
    <scope>NUCLEOTIDE SEQUENCE [LARGE SCALE GENOMIC DNA]</scope>
    <source>
        <strain evidence="2">CRIB-30</strain>
    </source>
</reference>
<accession>A0A0H5DR18</accession>
<evidence type="ECO:0000313" key="2">
    <source>
        <dbReference type="Proteomes" id="UP000220251"/>
    </source>
</evidence>
<proteinExistence type="predicted"/>
<name>A0A0H5DR18_9BACT</name>
<gene>
    <name evidence="1" type="ORF">ELAC_1705</name>
</gene>
<keyword evidence="2" id="KW-1185">Reference proteome</keyword>
<dbReference type="Proteomes" id="UP000220251">
    <property type="component" value="Unassembled WGS sequence"/>
</dbReference>
<protein>
    <submittedName>
        <fullName evidence="1">Uncharacterized protein</fullName>
    </submittedName>
</protein>
<evidence type="ECO:0000313" key="1">
    <source>
        <dbReference type="EMBL" id="CRX39032.1"/>
    </source>
</evidence>
<dbReference type="RefSeq" id="WP_098038889.1">
    <property type="nucleotide sequence ID" value="NZ_CWGJ01000025.1"/>
</dbReference>
<dbReference type="AlphaFoldDB" id="A0A0H5DR18"/>
<dbReference type="OrthoDB" id="18462at2"/>
<sequence>MSHSTDKATAEKVQALIDKAVAKLGAKKENDICRYLPISSGGYIHHFTMRKMKTENPHELLALIEKFIIAPTKPKTVPPKPRAARGSRKMRGNLSFSKQDMERLLNMARLSGDKELVRKLTPREDLRTIKRKLISSIRHGRIERDLWESYVEAQTSQNQQVASQLVKAEHTVPVLNGSAT</sequence>
<dbReference type="EMBL" id="CWGJ01000025">
    <property type="protein sequence ID" value="CRX39032.1"/>
    <property type="molecule type" value="Genomic_DNA"/>
</dbReference>